<dbReference type="InterPro" id="IPR009003">
    <property type="entry name" value="Peptidase_S1_PA"/>
</dbReference>
<feature type="non-terminal residue" evidence="4">
    <location>
        <position position="276"/>
    </location>
</feature>
<dbReference type="InterPro" id="IPR043504">
    <property type="entry name" value="Peptidase_S1_PA_chymotrypsin"/>
</dbReference>
<feature type="domain" description="Peptidase S1" evidence="3">
    <location>
        <begin position="1"/>
        <end position="276"/>
    </location>
</feature>
<evidence type="ECO:0000256" key="1">
    <source>
        <dbReference type="ARBA" id="ARBA00023157"/>
    </source>
</evidence>
<dbReference type="PANTHER" id="PTHR24271:SF50">
    <property type="match status" value="1"/>
</dbReference>
<dbReference type="EMBL" id="JAATIS010003638">
    <property type="protein sequence ID" value="KAG2463624.1"/>
    <property type="molecule type" value="Genomic_DNA"/>
</dbReference>
<evidence type="ECO:0000313" key="4">
    <source>
        <dbReference type="EMBL" id="KAG2463624.1"/>
    </source>
</evidence>
<dbReference type="PANTHER" id="PTHR24271">
    <property type="entry name" value="KALLIKREIN-RELATED"/>
    <property type="match status" value="1"/>
</dbReference>
<dbReference type="AlphaFoldDB" id="A0A8X7X9E4"/>
<evidence type="ECO:0000256" key="2">
    <source>
        <dbReference type="SAM" id="MobiDB-lite"/>
    </source>
</evidence>
<dbReference type="Proteomes" id="UP000886611">
    <property type="component" value="Unassembled WGS sequence"/>
</dbReference>
<evidence type="ECO:0000259" key="3">
    <source>
        <dbReference type="PROSITE" id="PS50240"/>
    </source>
</evidence>
<dbReference type="PROSITE" id="PS50240">
    <property type="entry name" value="TRYPSIN_DOM"/>
    <property type="match status" value="1"/>
</dbReference>
<dbReference type="Gene3D" id="2.40.10.10">
    <property type="entry name" value="Trypsin-like serine proteases"/>
    <property type="match status" value="2"/>
</dbReference>
<dbReference type="GO" id="GO:0006508">
    <property type="term" value="P:proteolysis"/>
    <property type="evidence" value="ECO:0007669"/>
    <property type="project" value="InterPro"/>
</dbReference>
<reference evidence="4 5" key="1">
    <citation type="journal article" date="2021" name="Cell">
        <title>Tracing the genetic footprints of vertebrate landing in non-teleost ray-finned fishes.</title>
        <authorList>
            <person name="Bi X."/>
            <person name="Wang K."/>
            <person name="Yang L."/>
            <person name="Pan H."/>
            <person name="Jiang H."/>
            <person name="Wei Q."/>
            <person name="Fang M."/>
            <person name="Yu H."/>
            <person name="Zhu C."/>
            <person name="Cai Y."/>
            <person name="He Y."/>
            <person name="Gan X."/>
            <person name="Zeng H."/>
            <person name="Yu D."/>
            <person name="Zhu Y."/>
            <person name="Jiang H."/>
            <person name="Qiu Q."/>
            <person name="Yang H."/>
            <person name="Zhang Y.E."/>
            <person name="Wang W."/>
            <person name="Zhu M."/>
            <person name="He S."/>
            <person name="Zhang G."/>
        </authorList>
    </citation>
    <scope>NUCLEOTIDE SEQUENCE [LARGE SCALE GENOMIC DNA]</scope>
    <source>
        <strain evidence="4">Bchr_013</strain>
    </source>
</reference>
<keyword evidence="1" id="KW-1015">Disulfide bond</keyword>
<accession>A0A8X7X9E4</accession>
<dbReference type="Pfam" id="PF00089">
    <property type="entry name" value="Trypsin"/>
    <property type="match status" value="1"/>
</dbReference>
<proteinExistence type="predicted"/>
<keyword evidence="5" id="KW-1185">Reference proteome</keyword>
<feature type="region of interest" description="Disordered" evidence="2">
    <location>
        <begin position="1"/>
        <end position="24"/>
    </location>
</feature>
<evidence type="ECO:0000313" key="5">
    <source>
        <dbReference type="Proteomes" id="UP000886611"/>
    </source>
</evidence>
<feature type="compositionally biased region" description="Basic and acidic residues" evidence="2">
    <location>
        <begin position="1"/>
        <end position="19"/>
    </location>
</feature>
<organism evidence="4 5">
    <name type="scientific">Polypterus senegalus</name>
    <name type="common">Senegal bichir</name>
    <dbReference type="NCBI Taxonomy" id="55291"/>
    <lineage>
        <taxon>Eukaryota</taxon>
        <taxon>Metazoa</taxon>
        <taxon>Chordata</taxon>
        <taxon>Craniata</taxon>
        <taxon>Vertebrata</taxon>
        <taxon>Euteleostomi</taxon>
        <taxon>Actinopterygii</taxon>
        <taxon>Polypteriformes</taxon>
        <taxon>Polypteridae</taxon>
        <taxon>Polypterus</taxon>
    </lineage>
</organism>
<dbReference type="SMART" id="SM00020">
    <property type="entry name" value="Tryp_SPc"/>
    <property type="match status" value="1"/>
</dbReference>
<dbReference type="GO" id="GO:0004252">
    <property type="term" value="F:serine-type endopeptidase activity"/>
    <property type="evidence" value="ECO:0007669"/>
    <property type="project" value="InterPro"/>
</dbReference>
<gene>
    <name evidence="4" type="primary">Gzmb_0</name>
    <name evidence="4" type="ORF">GTO96_0003243</name>
</gene>
<dbReference type="InterPro" id="IPR001254">
    <property type="entry name" value="Trypsin_dom"/>
</dbReference>
<sequence length="276" mass="30489">MPRLKHCSDERTPLSHDSCDPPSGMTLPLAGKQLGRWAVAPMATFGYREKKQNRRITAILGSHNLNNNEASRQEIAVSRMIPHELYDSQTNQNDIMLLQLERKVMITPEVQTIKFSTDCADIWPGMTCSVAGWGCTFISGRGSNVLREVDVTIQNICRSEQCYNLSRGTVFCAMGPGIKAACEPGSTLGFCPRDSIILSGYGKDTSSQVPCQHILATPTVSSRAEKLNSKSHDALWESGTPLCRREFAIWCLGGGWVPQYQPSPFLLIFGHPGWVE</sequence>
<dbReference type="SUPFAM" id="SSF50494">
    <property type="entry name" value="Trypsin-like serine proteases"/>
    <property type="match status" value="1"/>
</dbReference>
<name>A0A8X7X9E4_POLSE</name>
<protein>
    <submittedName>
        <fullName evidence="4">GRAB protein</fullName>
    </submittedName>
</protein>
<comment type="caution">
    <text evidence="4">The sequence shown here is derived from an EMBL/GenBank/DDBJ whole genome shotgun (WGS) entry which is preliminary data.</text>
</comment>
<feature type="non-terminal residue" evidence="4">
    <location>
        <position position="1"/>
    </location>
</feature>